<dbReference type="Proteomes" id="UP000317716">
    <property type="component" value="Unassembled WGS sequence"/>
</dbReference>
<reference evidence="2 3" key="1">
    <citation type="journal article" date="2019" name="Nat. Microbiol.">
        <title>Mediterranean grassland soil C-N compound turnover is dependent on rainfall and depth, and is mediated by genomically divergent microorganisms.</title>
        <authorList>
            <person name="Diamond S."/>
            <person name="Andeer P.F."/>
            <person name="Li Z."/>
            <person name="Crits-Christoph A."/>
            <person name="Burstein D."/>
            <person name="Anantharaman K."/>
            <person name="Lane K.R."/>
            <person name="Thomas B.C."/>
            <person name="Pan C."/>
            <person name="Northen T.R."/>
            <person name="Banfield J.F."/>
        </authorList>
    </citation>
    <scope>NUCLEOTIDE SEQUENCE [LARGE SCALE GENOMIC DNA]</scope>
    <source>
        <strain evidence="2">WS_2</strain>
    </source>
</reference>
<evidence type="ECO:0000259" key="1">
    <source>
        <dbReference type="PROSITE" id="PS50943"/>
    </source>
</evidence>
<comment type="caution">
    <text evidence="2">The sequence shown here is derived from an EMBL/GenBank/DDBJ whole genome shotgun (WGS) entry which is preliminary data.</text>
</comment>
<accession>A0A538SG66</accession>
<dbReference type="SMART" id="SM00530">
    <property type="entry name" value="HTH_XRE"/>
    <property type="match status" value="1"/>
</dbReference>
<proteinExistence type="predicted"/>
<dbReference type="CDD" id="cd00093">
    <property type="entry name" value="HTH_XRE"/>
    <property type="match status" value="1"/>
</dbReference>
<gene>
    <name evidence="2" type="ORF">E6K72_11490</name>
</gene>
<dbReference type="PROSITE" id="PS50943">
    <property type="entry name" value="HTH_CROC1"/>
    <property type="match status" value="1"/>
</dbReference>
<dbReference type="AlphaFoldDB" id="A0A538SG66"/>
<sequence length="265" mass="28397">MLPMHPGRSDSHADPILQRLRRSRLRLNLTFQQVALRAGLHSAGYIFHIENGHKVPSEDVASRIAGALGEDEQLVAAWARALQRGNLRSVLDAAETLLADPELAAFAAGAWRPPAPAPDSAPALVRWRVPVIPDGADPGDALRPACETLRVLSLAAAALGPPEALARPFAYVLAASSVRRVPHLGAGRIAVISRAPAAIEPGRVFAVRAERRVELARVMWNGRALLMLPAPGRTDFDLVEAPGHAALEARIVGFVARVLDPDRIH</sequence>
<dbReference type="SUPFAM" id="SSF47413">
    <property type="entry name" value="lambda repressor-like DNA-binding domains"/>
    <property type="match status" value="1"/>
</dbReference>
<dbReference type="GO" id="GO:0003677">
    <property type="term" value="F:DNA binding"/>
    <property type="evidence" value="ECO:0007669"/>
    <property type="project" value="InterPro"/>
</dbReference>
<protein>
    <submittedName>
        <fullName evidence="2">Helix-turn-helix transcriptional regulator</fullName>
    </submittedName>
</protein>
<dbReference type="InterPro" id="IPR001387">
    <property type="entry name" value="Cro/C1-type_HTH"/>
</dbReference>
<organism evidence="2 3">
    <name type="scientific">Eiseniibacteriota bacterium</name>
    <dbReference type="NCBI Taxonomy" id="2212470"/>
    <lineage>
        <taxon>Bacteria</taxon>
        <taxon>Candidatus Eiseniibacteriota</taxon>
    </lineage>
</organism>
<dbReference type="Gene3D" id="1.10.260.40">
    <property type="entry name" value="lambda repressor-like DNA-binding domains"/>
    <property type="match status" value="1"/>
</dbReference>
<name>A0A538SG66_UNCEI</name>
<dbReference type="Pfam" id="PF13560">
    <property type="entry name" value="HTH_31"/>
    <property type="match status" value="1"/>
</dbReference>
<evidence type="ECO:0000313" key="2">
    <source>
        <dbReference type="EMBL" id="TMQ50360.1"/>
    </source>
</evidence>
<dbReference type="EMBL" id="VBOS01000415">
    <property type="protein sequence ID" value="TMQ50360.1"/>
    <property type="molecule type" value="Genomic_DNA"/>
</dbReference>
<feature type="domain" description="HTH cro/C1-type" evidence="1">
    <location>
        <begin position="20"/>
        <end position="75"/>
    </location>
</feature>
<evidence type="ECO:0000313" key="3">
    <source>
        <dbReference type="Proteomes" id="UP000317716"/>
    </source>
</evidence>
<dbReference type="InterPro" id="IPR010982">
    <property type="entry name" value="Lambda_DNA-bd_dom_sf"/>
</dbReference>